<name>W4RKI0_9BACI</name>
<reference evidence="1 2" key="1">
    <citation type="submission" date="2013-12" db="EMBL/GenBank/DDBJ databases">
        <title>NBRP : Genome information of microbial organism related human and environment.</title>
        <authorList>
            <person name="Hattori M."/>
            <person name="Oshima K."/>
            <person name="Inaba H."/>
            <person name="Suda W."/>
            <person name="Sakamoto M."/>
            <person name="Iino T."/>
            <person name="Kitahara M."/>
            <person name="Oshida Y."/>
            <person name="Iida T."/>
            <person name="Kudo T."/>
            <person name="Itoh T."/>
            <person name="Ahmed I."/>
            <person name="Ohkuma M."/>
        </authorList>
    </citation>
    <scope>NUCLEOTIDE SEQUENCE [LARGE SCALE GENOMIC DNA]</scope>
    <source>
        <strain evidence="1 2">JCM 21738</strain>
    </source>
</reference>
<sequence>MHPFSPHIIFNKSFFQLYRKELYHSSAFINKVMIQRPVTVLIVAIHNTPFMV</sequence>
<proteinExistence type="predicted"/>
<evidence type="ECO:0000313" key="2">
    <source>
        <dbReference type="Proteomes" id="UP000018949"/>
    </source>
</evidence>
<organism evidence="1 2">
    <name type="scientific">Mesobacillus boroniphilus JCM 21738</name>
    <dbReference type="NCBI Taxonomy" id="1294265"/>
    <lineage>
        <taxon>Bacteria</taxon>
        <taxon>Bacillati</taxon>
        <taxon>Bacillota</taxon>
        <taxon>Bacilli</taxon>
        <taxon>Bacillales</taxon>
        <taxon>Bacillaceae</taxon>
        <taxon>Mesobacillus</taxon>
    </lineage>
</organism>
<evidence type="ECO:0000313" key="1">
    <source>
        <dbReference type="EMBL" id="GAE44393.1"/>
    </source>
</evidence>
<protein>
    <submittedName>
        <fullName evidence="1">Uncharacterized protein</fullName>
    </submittedName>
</protein>
<comment type="caution">
    <text evidence="1">The sequence shown here is derived from an EMBL/GenBank/DDBJ whole genome shotgun (WGS) entry which is preliminary data.</text>
</comment>
<gene>
    <name evidence="1" type="ORF">JCM21738_1103</name>
</gene>
<keyword evidence="2" id="KW-1185">Reference proteome</keyword>
<dbReference type="Proteomes" id="UP000018949">
    <property type="component" value="Unassembled WGS sequence"/>
</dbReference>
<dbReference type="EMBL" id="BAUW01000008">
    <property type="protein sequence ID" value="GAE44393.1"/>
    <property type="molecule type" value="Genomic_DNA"/>
</dbReference>
<accession>W4RKI0</accession>
<dbReference type="AlphaFoldDB" id="W4RKI0"/>